<dbReference type="EMBL" id="JAIZPD010000012">
    <property type="protein sequence ID" value="KAH0959576.1"/>
    <property type="molecule type" value="Genomic_DNA"/>
</dbReference>
<dbReference type="Proteomes" id="UP000824596">
    <property type="component" value="Unassembled WGS sequence"/>
</dbReference>
<dbReference type="GO" id="GO:0016705">
    <property type="term" value="F:oxidoreductase activity, acting on paired donors, with incorporation or reduction of molecular oxygen"/>
    <property type="evidence" value="ECO:0007669"/>
    <property type="project" value="InterPro"/>
</dbReference>
<organism evidence="5 6">
    <name type="scientific">Hirsutella rhossiliensis</name>
    <dbReference type="NCBI Taxonomy" id="111463"/>
    <lineage>
        <taxon>Eukaryota</taxon>
        <taxon>Fungi</taxon>
        <taxon>Dikarya</taxon>
        <taxon>Ascomycota</taxon>
        <taxon>Pezizomycotina</taxon>
        <taxon>Sordariomycetes</taxon>
        <taxon>Hypocreomycetidae</taxon>
        <taxon>Hypocreales</taxon>
        <taxon>Ophiocordycipitaceae</taxon>
        <taxon>Hirsutella</taxon>
    </lineage>
</organism>
<dbReference type="InterPro" id="IPR001128">
    <property type="entry name" value="Cyt_P450"/>
</dbReference>
<dbReference type="AlphaFoldDB" id="A0A9P8MST5"/>
<gene>
    <name evidence="5" type="ORF">HRG_09358</name>
</gene>
<evidence type="ECO:0000256" key="1">
    <source>
        <dbReference type="ARBA" id="ARBA00022617"/>
    </source>
</evidence>
<dbReference type="PANTHER" id="PTHR24305:SF168">
    <property type="entry name" value="P450, PUTATIVE (EUROFUNG)-RELATED"/>
    <property type="match status" value="1"/>
</dbReference>
<evidence type="ECO:0000313" key="6">
    <source>
        <dbReference type="Proteomes" id="UP000824596"/>
    </source>
</evidence>
<accession>A0A9P8MST5</accession>
<keyword evidence="3 4" id="KW-0408">Iron</keyword>
<dbReference type="InterPro" id="IPR002401">
    <property type="entry name" value="Cyt_P450_E_grp-I"/>
</dbReference>
<dbReference type="RefSeq" id="XP_044717089.1">
    <property type="nucleotide sequence ID" value="XM_044867829.1"/>
</dbReference>
<evidence type="ECO:0000313" key="5">
    <source>
        <dbReference type="EMBL" id="KAH0959576.1"/>
    </source>
</evidence>
<dbReference type="GeneID" id="68358487"/>
<dbReference type="CDD" id="cd11060">
    <property type="entry name" value="CYP57A1-like"/>
    <property type="match status" value="1"/>
</dbReference>
<comment type="caution">
    <text evidence="5">The sequence shown here is derived from an EMBL/GenBank/DDBJ whole genome shotgun (WGS) entry which is preliminary data.</text>
</comment>
<dbReference type="PRINTS" id="PR00463">
    <property type="entry name" value="EP450I"/>
</dbReference>
<dbReference type="Pfam" id="PF00067">
    <property type="entry name" value="p450"/>
    <property type="match status" value="1"/>
</dbReference>
<reference evidence="5" key="1">
    <citation type="submission" date="2021-09" db="EMBL/GenBank/DDBJ databases">
        <title>A high-quality genome of the endoparasitic fungus Hirsutella rhossiliensis with a comparison of Hirsutella genomes reveals transposable elements contributing to genome size variation.</title>
        <authorList>
            <person name="Lin R."/>
            <person name="Jiao Y."/>
            <person name="Sun X."/>
            <person name="Ling J."/>
            <person name="Xie B."/>
            <person name="Cheng X."/>
        </authorList>
    </citation>
    <scope>NUCLEOTIDE SEQUENCE</scope>
    <source>
        <strain evidence="5">HR02</strain>
    </source>
</reference>
<evidence type="ECO:0000256" key="3">
    <source>
        <dbReference type="ARBA" id="ARBA00023004"/>
    </source>
</evidence>
<dbReference type="InterPro" id="IPR036396">
    <property type="entry name" value="Cyt_P450_sf"/>
</dbReference>
<sequence length="514" mass="57192">MWLFALAAEHAVPLLCGLACLWLVRRLVVYARLRRFGGPLWAGLSDWPHSLAMLRHRNHEWYAEVNEKYGPIARVAPRVLVTSSPDVWIHVNTKPGYKRSDWYYHACRLEHRRDNIFSQTDNRKHDVRRKQMAPGYSGRENLELEHTIDQRLAELLALIRTHYLPATAQAATQPMDLGEKVQFFTLDVISSVGLGRSFGMLPRNADVDGHVRLSEQGLVAANAALATGLSRLAHVPGIGRFVAPSPEDSGGYGRVMAACFRAVDERVGAKGPSAAAAAAHRHEDMLASFMRHGIEGHDLRSEALEQVVAGSDTTAGALRGALLHIMSNARVHAKLQREVDAEAAATGSDGIVEAARARQLPYLQAVVRESLRIWPPAVNIFARDVPAGGDTVVVDGRPVFLPAGVSIGYSALAMHRSRDVYGPDAHVFRPERWFEPDPDRLAAMVRTNELVFGHARFRCLGRPVAMIEISKTIFELMRNFEMALIHPTRPWKTRNCLGLFMISDMWVQVMDRVS</sequence>
<keyword evidence="2 4" id="KW-0479">Metal-binding</keyword>
<feature type="binding site" description="axial binding residue" evidence="4">
    <location>
        <position position="459"/>
    </location>
    <ligand>
        <name>heme</name>
        <dbReference type="ChEBI" id="CHEBI:30413"/>
    </ligand>
    <ligandPart>
        <name>Fe</name>
        <dbReference type="ChEBI" id="CHEBI:18248"/>
    </ligandPart>
</feature>
<protein>
    <submittedName>
        <fullName evidence="5">Cytochrome p450 domain-containing protein</fullName>
    </submittedName>
</protein>
<dbReference type="GO" id="GO:0005506">
    <property type="term" value="F:iron ion binding"/>
    <property type="evidence" value="ECO:0007669"/>
    <property type="project" value="InterPro"/>
</dbReference>
<evidence type="ECO:0000256" key="4">
    <source>
        <dbReference type="PIRSR" id="PIRSR602401-1"/>
    </source>
</evidence>
<dbReference type="OrthoDB" id="3934656at2759"/>
<keyword evidence="6" id="KW-1185">Reference proteome</keyword>
<evidence type="ECO:0000256" key="2">
    <source>
        <dbReference type="ARBA" id="ARBA00022723"/>
    </source>
</evidence>
<proteinExistence type="predicted"/>
<name>A0A9P8MST5_9HYPO</name>
<dbReference type="InterPro" id="IPR050121">
    <property type="entry name" value="Cytochrome_P450_monoxygenase"/>
</dbReference>
<comment type="cofactor">
    <cofactor evidence="4">
        <name>heme</name>
        <dbReference type="ChEBI" id="CHEBI:30413"/>
    </cofactor>
</comment>
<dbReference type="GO" id="GO:0004497">
    <property type="term" value="F:monooxygenase activity"/>
    <property type="evidence" value="ECO:0007669"/>
    <property type="project" value="InterPro"/>
</dbReference>
<dbReference type="PRINTS" id="PR00385">
    <property type="entry name" value="P450"/>
</dbReference>
<keyword evidence="1 4" id="KW-0349">Heme</keyword>
<dbReference type="Gene3D" id="1.10.630.10">
    <property type="entry name" value="Cytochrome P450"/>
    <property type="match status" value="1"/>
</dbReference>
<dbReference type="PANTHER" id="PTHR24305">
    <property type="entry name" value="CYTOCHROME P450"/>
    <property type="match status" value="1"/>
</dbReference>
<dbReference type="GO" id="GO:0020037">
    <property type="term" value="F:heme binding"/>
    <property type="evidence" value="ECO:0007669"/>
    <property type="project" value="InterPro"/>
</dbReference>
<dbReference type="SUPFAM" id="SSF48264">
    <property type="entry name" value="Cytochrome P450"/>
    <property type="match status" value="1"/>
</dbReference>